<feature type="domain" description="DUF3615" evidence="2">
    <location>
        <begin position="148"/>
        <end position="240"/>
    </location>
</feature>
<dbReference type="PANTHER" id="PTHR33326">
    <property type="entry name" value="OS05G0543800 PROTEIN"/>
    <property type="match status" value="1"/>
</dbReference>
<dbReference type="Proteomes" id="UP000000768">
    <property type="component" value="Chromosome 1"/>
</dbReference>
<dbReference type="Gramene" id="KXG38232">
    <property type="protein sequence ID" value="KXG38232"/>
    <property type="gene ID" value="SORBI_3001G203800"/>
</dbReference>
<dbReference type="EMBL" id="CM000760">
    <property type="protein sequence ID" value="KXG38232.1"/>
    <property type="molecule type" value="Genomic_DNA"/>
</dbReference>
<organism evidence="3 4">
    <name type="scientific">Sorghum bicolor</name>
    <name type="common">Sorghum</name>
    <name type="synonym">Sorghum vulgare</name>
    <dbReference type="NCBI Taxonomy" id="4558"/>
    <lineage>
        <taxon>Eukaryota</taxon>
        <taxon>Viridiplantae</taxon>
        <taxon>Streptophyta</taxon>
        <taxon>Embryophyta</taxon>
        <taxon>Tracheophyta</taxon>
        <taxon>Spermatophyta</taxon>
        <taxon>Magnoliopsida</taxon>
        <taxon>Liliopsida</taxon>
        <taxon>Poales</taxon>
        <taxon>Poaceae</taxon>
        <taxon>PACMAD clade</taxon>
        <taxon>Panicoideae</taxon>
        <taxon>Andropogonodae</taxon>
        <taxon>Andropogoneae</taxon>
        <taxon>Sorghinae</taxon>
        <taxon>Sorghum</taxon>
    </lineage>
</organism>
<dbReference type="InParanoid" id="A0A1B6QJY2"/>
<accession>A0A1B6QJY2</accession>
<dbReference type="Pfam" id="PF12274">
    <property type="entry name" value="DUF3615"/>
    <property type="match status" value="1"/>
</dbReference>
<dbReference type="OMA" id="SWCSIET"/>
<dbReference type="FunCoup" id="A0A1B6QJY2">
    <property type="interactions" value="131"/>
</dbReference>
<name>A0A1B6QJY2_SORBI</name>
<protein>
    <recommendedName>
        <fullName evidence="2">DUF3615 domain-containing protein</fullName>
    </recommendedName>
</protein>
<evidence type="ECO:0000256" key="1">
    <source>
        <dbReference type="SAM" id="MobiDB-lite"/>
    </source>
</evidence>
<evidence type="ECO:0000313" key="3">
    <source>
        <dbReference type="EMBL" id="KXG38232.1"/>
    </source>
</evidence>
<dbReference type="InterPro" id="IPR022059">
    <property type="entry name" value="DUF3615"/>
</dbReference>
<evidence type="ECO:0000259" key="2">
    <source>
        <dbReference type="Pfam" id="PF12274"/>
    </source>
</evidence>
<feature type="region of interest" description="Disordered" evidence="1">
    <location>
        <begin position="108"/>
        <end position="128"/>
    </location>
</feature>
<reference evidence="3 4" key="1">
    <citation type="journal article" date="2009" name="Nature">
        <title>The Sorghum bicolor genome and the diversification of grasses.</title>
        <authorList>
            <person name="Paterson A.H."/>
            <person name="Bowers J.E."/>
            <person name="Bruggmann R."/>
            <person name="Dubchak I."/>
            <person name="Grimwood J."/>
            <person name="Gundlach H."/>
            <person name="Haberer G."/>
            <person name="Hellsten U."/>
            <person name="Mitros T."/>
            <person name="Poliakov A."/>
            <person name="Schmutz J."/>
            <person name="Spannagl M."/>
            <person name="Tang H."/>
            <person name="Wang X."/>
            <person name="Wicker T."/>
            <person name="Bharti A.K."/>
            <person name="Chapman J."/>
            <person name="Feltus F.A."/>
            <person name="Gowik U."/>
            <person name="Grigoriev I.V."/>
            <person name="Lyons E."/>
            <person name="Maher C.A."/>
            <person name="Martis M."/>
            <person name="Narechania A."/>
            <person name="Otillar R.P."/>
            <person name="Penning B.W."/>
            <person name="Salamov A.A."/>
            <person name="Wang Y."/>
            <person name="Zhang L."/>
            <person name="Carpita N.C."/>
            <person name="Freeling M."/>
            <person name="Gingle A.R."/>
            <person name="Hash C.T."/>
            <person name="Keller B."/>
            <person name="Klein P."/>
            <person name="Kresovich S."/>
            <person name="McCann M.C."/>
            <person name="Ming R."/>
            <person name="Peterson D.G."/>
            <person name="Mehboob-ur-Rahman"/>
            <person name="Ware D."/>
            <person name="Westhoff P."/>
            <person name="Mayer K.F."/>
            <person name="Messing J."/>
            <person name="Rokhsar D.S."/>
        </authorList>
    </citation>
    <scope>NUCLEOTIDE SEQUENCE [LARGE SCALE GENOMIC DNA]</scope>
    <source>
        <strain evidence="4">cv. BTx623</strain>
    </source>
</reference>
<evidence type="ECO:0000313" key="4">
    <source>
        <dbReference type="Proteomes" id="UP000000768"/>
    </source>
</evidence>
<dbReference type="PANTHER" id="PTHR33326:SF22">
    <property type="entry name" value="OS10G0372700 PROTEIN"/>
    <property type="match status" value="1"/>
</dbReference>
<dbReference type="OrthoDB" id="581604at2759"/>
<dbReference type="AlphaFoldDB" id="A0A1B6QJY2"/>
<keyword evidence="4" id="KW-1185">Reference proteome</keyword>
<proteinExistence type="predicted"/>
<sequence length="265" mass="30752">MAATPSTVARKPLNHRGRLSTLKTIECQGKSKFFFEHQAMREKDENKVYDSSAHSWRFTEPAPLPTGKWKFPKPVLDEKAKEEKARLSREEKQLLHEKLQRRQRVEAELQRRKKQFPPGKAPSDKQLRKEVIREDRLARAEERHVKNVQMALRFIKKRYPERKYELGEITEKCIFFEYGSAYGHYNFTACSPTHDDLFCFAEVDANVENENDVYQCCTIGSGPDGYCMGCQDQRVGVIHPSRDMFIGGQESFGGFETDSESDPDY</sequence>
<reference evidence="4" key="2">
    <citation type="journal article" date="2018" name="Plant J.">
        <title>The Sorghum bicolor reference genome: improved assembly, gene annotations, a transcriptome atlas, and signatures of genome organization.</title>
        <authorList>
            <person name="McCormick R.F."/>
            <person name="Truong S.K."/>
            <person name="Sreedasyam A."/>
            <person name="Jenkins J."/>
            <person name="Shu S."/>
            <person name="Sims D."/>
            <person name="Kennedy M."/>
            <person name="Amirebrahimi M."/>
            <person name="Weers B.D."/>
            <person name="McKinley B."/>
            <person name="Mattison A."/>
            <person name="Morishige D.T."/>
            <person name="Grimwood J."/>
            <person name="Schmutz J."/>
            <person name="Mullet J.E."/>
        </authorList>
    </citation>
    <scope>NUCLEOTIDE SEQUENCE [LARGE SCALE GENOMIC DNA]</scope>
    <source>
        <strain evidence="4">cv. BTx623</strain>
    </source>
</reference>
<gene>
    <name evidence="3" type="ORF">SORBI_3001G203800</name>
</gene>